<dbReference type="GO" id="GO:0005524">
    <property type="term" value="F:ATP binding"/>
    <property type="evidence" value="ECO:0007669"/>
    <property type="project" value="InterPro"/>
</dbReference>
<dbReference type="GO" id="GO:0005739">
    <property type="term" value="C:mitochondrion"/>
    <property type="evidence" value="ECO:0007669"/>
    <property type="project" value="UniProtKB-SubCell"/>
</dbReference>
<keyword evidence="3" id="KW-0808">Transferase</keyword>
<dbReference type="InterPro" id="IPR015421">
    <property type="entry name" value="PyrdxlP-dep_Trfase_major"/>
</dbReference>
<dbReference type="InterPro" id="IPR015424">
    <property type="entry name" value="PyrdxlP-dep_Trfase"/>
</dbReference>
<dbReference type="InterPro" id="IPR015422">
    <property type="entry name" value="PyrdxlP-dep_Trfase_small"/>
</dbReference>
<dbReference type="InterPro" id="IPR004472">
    <property type="entry name" value="DTB_synth_BioD"/>
</dbReference>
<accession>A0A2B7Y8I8</accession>
<dbReference type="FunFam" id="3.90.1150.10:FF:000080">
    <property type="entry name" value="Bifunctional dethiobiotin synthetase/adenosylmethionine-8-amino-7-oxononanoate aminotransferase"/>
    <property type="match status" value="1"/>
</dbReference>
<proteinExistence type="inferred from homology"/>
<dbReference type="GO" id="GO:0004015">
    <property type="term" value="F:adenosylmethionine-8-amino-7-oxononanoate transaminase activity"/>
    <property type="evidence" value="ECO:0007669"/>
    <property type="project" value="TreeGrafter"/>
</dbReference>
<dbReference type="GO" id="GO:0000287">
    <property type="term" value="F:magnesium ion binding"/>
    <property type="evidence" value="ECO:0007669"/>
    <property type="project" value="InterPro"/>
</dbReference>
<dbReference type="PANTHER" id="PTHR42684:SF3">
    <property type="entry name" value="ADENOSYLMETHIONINE-8-AMINO-7-OXONONANOATE AMINOTRANSFERASE"/>
    <property type="match status" value="1"/>
</dbReference>
<dbReference type="GO" id="GO:0009102">
    <property type="term" value="P:biotin biosynthetic process"/>
    <property type="evidence" value="ECO:0007669"/>
    <property type="project" value="UniProtKB-UniPathway"/>
</dbReference>
<comment type="caution">
    <text evidence="5">The sequence shown here is derived from an EMBL/GenBank/DDBJ whole genome shotgun (WGS) entry which is preliminary data.</text>
</comment>
<dbReference type="GO" id="GO:0004141">
    <property type="term" value="F:dethiobiotin synthase activity"/>
    <property type="evidence" value="ECO:0007669"/>
    <property type="project" value="InterPro"/>
</dbReference>
<dbReference type="Gene3D" id="3.40.640.10">
    <property type="entry name" value="Type I PLP-dependent aspartate aminotransferase-like (Major domain)"/>
    <property type="match status" value="1"/>
</dbReference>
<evidence type="ECO:0000313" key="5">
    <source>
        <dbReference type="EMBL" id="PGH17409.1"/>
    </source>
</evidence>
<name>A0A2B7Y8I8_POLH7</name>
<evidence type="ECO:0000313" key="6">
    <source>
        <dbReference type="Proteomes" id="UP000224634"/>
    </source>
</evidence>
<dbReference type="AlphaFoldDB" id="A0A2B7Y8I8"/>
<keyword evidence="2" id="KW-0032">Aminotransferase</keyword>
<evidence type="ECO:0000256" key="2">
    <source>
        <dbReference type="ARBA" id="ARBA00022576"/>
    </source>
</evidence>
<sequence>MSRVAGALWRSLPAWQVYGANTGVGKTVLSTILCKVSSRFHPERKVWFLKPVSTGPLEDADDGRHLNRYARDVNSKCLYQFNQPVSPHLAARRPSDTDILDSISQQLGTWAKEGPGFAVVETAGGVLSPGPNGSLQADLYRPLRFPVVLVADPRLGGISSTIAAYESLSIRGYDISAVTVFTDAYYKNHEYLEDFFGEKGIRVFGIPFPPARDEHSVSKDEKSMQAFYEDVINHPNIGNLLAALSTKHERRIGELGTMAARANDVIWYPFTQHQLVSPSNISVIDSAYGDCFQTFTNKPADGDTTNNEVLQFSFDGSASWWTQGLGHGNPDLSLSAAYAAGRYGHVMLPGGIHEPALSLAEDLIDLLENPRLKRVFYSDNGSTGMEIALKMGLRVSCDRYGWDASQEEVGILGLSGSYHGDTIGTMDCSEPSTYNKRVEWYRGRGYWFKFPTVKMCKGQWVVEVPEELQEHLFDNKTFSSLGSVFNLEHRKESDAAYLYRDYIKSTLQELVQRDSRKFGALIIEPLILGAGGMIFADPLFQHTLVQVVRENPQLFSSRDDLPPPSPATSWSGLPVIFDEVFTGLYRLGRRTSASFLDVHPDISVHAKLLTGGLLPLSTTLASEDIFNTFLSPQKTDALLHGHSYTAHAVGCQVALTSLKKMLHMEKSGYWNSFVDDWTSANALLKKATATTTSDPVESENPVVWSSWSHGLVRDLSYAESVEGVFALGSVLSISFRDESGGGYTSAAASGLQSKLAQGSPGFNVHSRVLGNVLYLMASMTSKPDELRRIEQMVRSALLL</sequence>
<keyword evidence="6" id="KW-1185">Reference proteome</keyword>
<dbReference type="Gene3D" id="3.90.1150.10">
    <property type="entry name" value="Aspartate Aminotransferase, domain 1"/>
    <property type="match status" value="1"/>
</dbReference>
<dbReference type="UniPathway" id="UPA00078"/>
<organism evidence="5 6">
    <name type="scientific">Polytolypa hystricis (strain UAMH7299)</name>
    <dbReference type="NCBI Taxonomy" id="1447883"/>
    <lineage>
        <taxon>Eukaryota</taxon>
        <taxon>Fungi</taxon>
        <taxon>Dikarya</taxon>
        <taxon>Ascomycota</taxon>
        <taxon>Pezizomycotina</taxon>
        <taxon>Eurotiomycetes</taxon>
        <taxon>Eurotiomycetidae</taxon>
        <taxon>Onygenales</taxon>
        <taxon>Onygenales incertae sedis</taxon>
        <taxon>Polytolypa</taxon>
    </lineage>
</organism>
<dbReference type="PANTHER" id="PTHR42684">
    <property type="entry name" value="ADENOSYLMETHIONINE-8-AMINO-7-OXONONANOATE AMINOTRANSFERASE"/>
    <property type="match status" value="1"/>
</dbReference>
<dbReference type="CDD" id="cd03109">
    <property type="entry name" value="DTBS"/>
    <property type="match status" value="1"/>
</dbReference>
<dbReference type="STRING" id="1447883.A0A2B7Y8I8"/>
<evidence type="ECO:0000256" key="4">
    <source>
        <dbReference type="ARBA" id="ARBA00022898"/>
    </source>
</evidence>
<dbReference type="EMBL" id="PDNA01000065">
    <property type="protein sequence ID" value="PGH17409.1"/>
    <property type="molecule type" value="Genomic_DNA"/>
</dbReference>
<dbReference type="HAMAP" id="MF_00336">
    <property type="entry name" value="BioD"/>
    <property type="match status" value="1"/>
</dbReference>
<gene>
    <name evidence="5" type="ORF">AJ80_04865</name>
</gene>
<comment type="subcellular location">
    <subcellularLocation>
        <location evidence="1">Mitochondrion</location>
    </subcellularLocation>
</comment>
<dbReference type="Pfam" id="PF00202">
    <property type="entry name" value="Aminotran_3"/>
    <property type="match status" value="2"/>
</dbReference>
<dbReference type="OrthoDB" id="425114at2759"/>
<evidence type="ECO:0000256" key="1">
    <source>
        <dbReference type="ARBA" id="ARBA00004173"/>
    </source>
</evidence>
<dbReference type="Gene3D" id="3.40.50.300">
    <property type="entry name" value="P-loop containing nucleotide triphosphate hydrolases"/>
    <property type="match status" value="1"/>
</dbReference>
<dbReference type="Pfam" id="PF13500">
    <property type="entry name" value="AAA_26"/>
    <property type="match status" value="1"/>
</dbReference>
<dbReference type="InterPro" id="IPR049704">
    <property type="entry name" value="Aminotrans_3_PPA_site"/>
</dbReference>
<dbReference type="InterPro" id="IPR005814">
    <property type="entry name" value="Aminotrans_3"/>
</dbReference>
<protein>
    <submittedName>
        <fullName evidence="5">Dethiobiotin synthase</fullName>
    </submittedName>
</protein>
<dbReference type="SUPFAM" id="SSF52540">
    <property type="entry name" value="P-loop containing nucleoside triphosphate hydrolases"/>
    <property type="match status" value="1"/>
</dbReference>
<dbReference type="SUPFAM" id="SSF53383">
    <property type="entry name" value="PLP-dependent transferases"/>
    <property type="match status" value="1"/>
</dbReference>
<dbReference type="InterPro" id="IPR027417">
    <property type="entry name" value="P-loop_NTPase"/>
</dbReference>
<dbReference type="Proteomes" id="UP000224634">
    <property type="component" value="Unassembled WGS sequence"/>
</dbReference>
<evidence type="ECO:0000256" key="3">
    <source>
        <dbReference type="ARBA" id="ARBA00022679"/>
    </source>
</evidence>
<dbReference type="GO" id="GO:0030170">
    <property type="term" value="F:pyridoxal phosphate binding"/>
    <property type="evidence" value="ECO:0007669"/>
    <property type="project" value="InterPro"/>
</dbReference>
<dbReference type="PROSITE" id="PS00600">
    <property type="entry name" value="AA_TRANSFER_CLASS_3"/>
    <property type="match status" value="1"/>
</dbReference>
<reference evidence="5 6" key="1">
    <citation type="submission" date="2017-10" db="EMBL/GenBank/DDBJ databases">
        <title>Comparative genomics in systemic dimorphic fungi from Ajellomycetaceae.</title>
        <authorList>
            <person name="Munoz J.F."/>
            <person name="Mcewen J.G."/>
            <person name="Clay O.K."/>
            <person name="Cuomo C.A."/>
        </authorList>
    </citation>
    <scope>NUCLEOTIDE SEQUENCE [LARGE SCALE GENOMIC DNA]</scope>
    <source>
        <strain evidence="5 6">UAMH7299</strain>
    </source>
</reference>
<keyword evidence="4" id="KW-0663">Pyridoxal phosphate</keyword>